<protein>
    <recommendedName>
        <fullName evidence="3">Ankyrin repeat domain-containing protein</fullName>
    </recommendedName>
</protein>
<keyword evidence="2" id="KW-1185">Reference proteome</keyword>
<evidence type="ECO:0000313" key="1">
    <source>
        <dbReference type="EMBL" id="KAL2916646.1"/>
    </source>
</evidence>
<comment type="caution">
    <text evidence="1">The sequence shown here is derived from an EMBL/GenBank/DDBJ whole genome shotgun (WGS) entry which is preliminary data.</text>
</comment>
<dbReference type="InterPro" id="IPR052050">
    <property type="entry name" value="SecEffector_AnkRepeat"/>
</dbReference>
<proteinExistence type="predicted"/>
<evidence type="ECO:0000313" key="2">
    <source>
        <dbReference type="Proteomes" id="UP001527925"/>
    </source>
</evidence>
<evidence type="ECO:0008006" key="3">
    <source>
        <dbReference type="Google" id="ProtNLM"/>
    </source>
</evidence>
<dbReference type="PANTHER" id="PTHR46586">
    <property type="entry name" value="ANKYRIN REPEAT-CONTAINING PROTEIN"/>
    <property type="match status" value="1"/>
</dbReference>
<organism evidence="1 2">
    <name type="scientific">Polyrhizophydium stewartii</name>
    <dbReference type="NCBI Taxonomy" id="2732419"/>
    <lineage>
        <taxon>Eukaryota</taxon>
        <taxon>Fungi</taxon>
        <taxon>Fungi incertae sedis</taxon>
        <taxon>Chytridiomycota</taxon>
        <taxon>Chytridiomycota incertae sedis</taxon>
        <taxon>Chytridiomycetes</taxon>
        <taxon>Rhizophydiales</taxon>
        <taxon>Rhizophydiales incertae sedis</taxon>
        <taxon>Polyrhizophydium</taxon>
    </lineage>
</organism>
<dbReference type="Proteomes" id="UP001527925">
    <property type="component" value="Unassembled WGS sequence"/>
</dbReference>
<dbReference type="InterPro" id="IPR036770">
    <property type="entry name" value="Ankyrin_rpt-contain_sf"/>
</dbReference>
<dbReference type="Gene3D" id="1.25.40.20">
    <property type="entry name" value="Ankyrin repeat-containing domain"/>
    <property type="match status" value="1"/>
</dbReference>
<name>A0ABR4NAT5_9FUNG</name>
<sequence length="295" mass="32690">MSSGPPSHWDRLPAELRRAVARRAGLLAQLTLGCLPTSGVDELSFEDKLRLCNEAAETGWQGDWAELPYTQVSGRNAFLSLRSRAAFERLKALPDVPPELLRGVALRNVWLDELGPLDNPVLVGIDSVAAGASRMLQHLFDAGMDPTELPQSMAELAARYGDVDMLRALHANAPELVRASRALQRATHYGHADAVEFLVAVSSDEHLGWSLRTAVSDGRLEMVKILAPRCTRLRRREALLRAAQRLDVDMFTWLLRNIPRDDIDIHQARQLVAQYGSPEIAAVFEHVAAERDAEL</sequence>
<accession>A0ABR4NAT5</accession>
<gene>
    <name evidence="1" type="ORF">HK105_203758</name>
</gene>
<dbReference type="SUPFAM" id="SSF48403">
    <property type="entry name" value="Ankyrin repeat"/>
    <property type="match status" value="1"/>
</dbReference>
<dbReference type="EMBL" id="JADGIZ020000015">
    <property type="protein sequence ID" value="KAL2916646.1"/>
    <property type="molecule type" value="Genomic_DNA"/>
</dbReference>
<dbReference type="PANTHER" id="PTHR46586:SF3">
    <property type="entry name" value="ANKYRIN REPEAT-CONTAINING PROTEIN"/>
    <property type="match status" value="1"/>
</dbReference>
<reference evidence="1 2" key="1">
    <citation type="submission" date="2023-09" db="EMBL/GenBank/DDBJ databases">
        <title>Pangenome analysis of Batrachochytrium dendrobatidis and related Chytrids.</title>
        <authorList>
            <person name="Yacoub M.N."/>
            <person name="Stajich J.E."/>
            <person name="James T.Y."/>
        </authorList>
    </citation>
    <scope>NUCLEOTIDE SEQUENCE [LARGE SCALE GENOMIC DNA]</scope>
    <source>
        <strain evidence="1 2">JEL0888</strain>
    </source>
</reference>